<dbReference type="Pfam" id="PF13443">
    <property type="entry name" value="HTH_26"/>
    <property type="match status" value="1"/>
</dbReference>
<comment type="caution">
    <text evidence="2">The sequence shown here is derived from an EMBL/GenBank/DDBJ whole genome shotgun (WGS) entry which is preliminary data.</text>
</comment>
<dbReference type="EMBL" id="QGHT01000064">
    <property type="protein sequence ID" value="PWT39909.1"/>
    <property type="molecule type" value="Genomic_DNA"/>
</dbReference>
<accession>A0A855XMX9</accession>
<dbReference type="CDD" id="cd00093">
    <property type="entry name" value="HTH_XRE"/>
    <property type="match status" value="1"/>
</dbReference>
<dbReference type="AlphaFoldDB" id="A0A855XMX9"/>
<evidence type="ECO:0000313" key="3">
    <source>
        <dbReference type="Proteomes" id="UP000245980"/>
    </source>
</evidence>
<dbReference type="Gene3D" id="1.10.260.40">
    <property type="entry name" value="lambda repressor-like DNA-binding domains"/>
    <property type="match status" value="1"/>
</dbReference>
<sequence length="70" mass="8295">MWNSIQIQLDKQKITVYRLSKMTGIPMNTLYSYKNDGKEPPFKNMCKIADALDVSLDVFRERRRSNDEDH</sequence>
<dbReference type="SUPFAM" id="SSF47413">
    <property type="entry name" value="lambda repressor-like DNA-binding domains"/>
    <property type="match status" value="1"/>
</dbReference>
<protein>
    <submittedName>
        <fullName evidence="2">XRE family transcriptional regulator</fullName>
    </submittedName>
</protein>
<reference evidence="2 3" key="1">
    <citation type="journal article" date="2018" name="Front. Microbiol.">
        <title>Comparative Genomics of the Herbivore Gut Symbiont Lactobacillus reuteri Reveals Genetic Diversity and Lifestyle Adaptation.</title>
        <authorList>
            <person name="Zhao J."/>
        </authorList>
    </citation>
    <scope>NUCLEOTIDE SEQUENCE [LARGE SCALE GENOMIC DNA]</scope>
    <source>
        <strain evidence="2 3">LR10</strain>
    </source>
</reference>
<dbReference type="GO" id="GO:0003677">
    <property type="term" value="F:DNA binding"/>
    <property type="evidence" value="ECO:0007669"/>
    <property type="project" value="InterPro"/>
</dbReference>
<organism evidence="2 3">
    <name type="scientific">Limosilactobacillus reuteri</name>
    <name type="common">Lactobacillus reuteri</name>
    <dbReference type="NCBI Taxonomy" id="1598"/>
    <lineage>
        <taxon>Bacteria</taxon>
        <taxon>Bacillati</taxon>
        <taxon>Bacillota</taxon>
        <taxon>Bacilli</taxon>
        <taxon>Lactobacillales</taxon>
        <taxon>Lactobacillaceae</taxon>
        <taxon>Limosilactobacillus</taxon>
    </lineage>
</organism>
<evidence type="ECO:0000259" key="1">
    <source>
        <dbReference type="PROSITE" id="PS50943"/>
    </source>
</evidence>
<name>A0A855XMX9_LIMRT</name>
<dbReference type="InterPro" id="IPR010982">
    <property type="entry name" value="Lambda_DNA-bd_dom_sf"/>
</dbReference>
<dbReference type="Proteomes" id="UP000245980">
    <property type="component" value="Unassembled WGS sequence"/>
</dbReference>
<dbReference type="PROSITE" id="PS50943">
    <property type="entry name" value="HTH_CROC1"/>
    <property type="match status" value="1"/>
</dbReference>
<feature type="domain" description="HTH cro/C1-type" evidence="1">
    <location>
        <begin position="5"/>
        <end position="59"/>
    </location>
</feature>
<gene>
    <name evidence="2" type="ORF">DKZ22_09955</name>
</gene>
<dbReference type="SMART" id="SM00530">
    <property type="entry name" value="HTH_XRE"/>
    <property type="match status" value="1"/>
</dbReference>
<evidence type="ECO:0000313" key="2">
    <source>
        <dbReference type="EMBL" id="PWT39909.1"/>
    </source>
</evidence>
<dbReference type="InterPro" id="IPR001387">
    <property type="entry name" value="Cro/C1-type_HTH"/>
</dbReference>
<proteinExistence type="predicted"/>